<dbReference type="Proteomes" id="UP000230914">
    <property type="component" value="Unassembled WGS sequence"/>
</dbReference>
<evidence type="ECO:0000256" key="1">
    <source>
        <dbReference type="ARBA" id="ARBA00022490"/>
    </source>
</evidence>
<dbReference type="AlphaFoldDB" id="A0A2G6K9D9"/>
<dbReference type="InterPro" id="IPR042203">
    <property type="entry name" value="Leu/Phe-tRNA_Trfase_C"/>
</dbReference>
<name>A0A2G6K9D9_9ACTN</name>
<evidence type="ECO:0000256" key="2">
    <source>
        <dbReference type="ARBA" id="ARBA00022679"/>
    </source>
</evidence>
<keyword evidence="2" id="KW-0808">Transferase</keyword>
<dbReference type="GO" id="GO:0008914">
    <property type="term" value="F:leucyl-tRNA--protein transferase activity"/>
    <property type="evidence" value="ECO:0007669"/>
    <property type="project" value="InterPro"/>
</dbReference>
<gene>
    <name evidence="4" type="ORF">CSA55_03700</name>
</gene>
<dbReference type="InterPro" id="IPR004616">
    <property type="entry name" value="Leu/Phe-tRNA_Trfase"/>
</dbReference>
<sequence length="72" mass="7955">MTSPSTPQSSRPSRPALIRRADHWITDNFIDAHSVLESFSSAHSCEVWAGDDLVGGLHDARRRVRIHDGCAT</sequence>
<evidence type="ECO:0000313" key="4">
    <source>
        <dbReference type="EMBL" id="PIE32287.1"/>
    </source>
</evidence>
<proteinExistence type="predicted"/>
<evidence type="ECO:0000313" key="5">
    <source>
        <dbReference type="Proteomes" id="UP000230914"/>
    </source>
</evidence>
<comment type="caution">
    <text evidence="4">The sequence shown here is derived from an EMBL/GenBank/DDBJ whole genome shotgun (WGS) entry which is preliminary data.</text>
</comment>
<accession>A0A2G6K9D9</accession>
<dbReference type="SUPFAM" id="SSF55729">
    <property type="entry name" value="Acyl-CoA N-acyltransferases (Nat)"/>
    <property type="match status" value="1"/>
</dbReference>
<dbReference type="Gene3D" id="3.40.630.70">
    <property type="entry name" value="Leucyl/phenylalanyl-tRNA-protein transferase, C-terminal domain"/>
    <property type="match status" value="1"/>
</dbReference>
<dbReference type="EMBL" id="PDSL01000051">
    <property type="protein sequence ID" value="PIE32287.1"/>
    <property type="molecule type" value="Genomic_DNA"/>
</dbReference>
<protein>
    <submittedName>
        <fullName evidence="4">Uncharacterized protein</fullName>
    </submittedName>
</protein>
<keyword evidence="3" id="KW-0012">Acyltransferase</keyword>
<evidence type="ECO:0000256" key="3">
    <source>
        <dbReference type="ARBA" id="ARBA00023315"/>
    </source>
</evidence>
<dbReference type="Pfam" id="PF03588">
    <property type="entry name" value="Leu_Phe_trans"/>
    <property type="match status" value="1"/>
</dbReference>
<organism evidence="4 5">
    <name type="scientific">Ilumatobacter coccineus</name>
    <dbReference type="NCBI Taxonomy" id="467094"/>
    <lineage>
        <taxon>Bacteria</taxon>
        <taxon>Bacillati</taxon>
        <taxon>Actinomycetota</taxon>
        <taxon>Acidimicrobiia</taxon>
        <taxon>Acidimicrobiales</taxon>
        <taxon>Ilumatobacteraceae</taxon>
        <taxon>Ilumatobacter</taxon>
    </lineage>
</organism>
<dbReference type="InterPro" id="IPR016181">
    <property type="entry name" value="Acyl_CoA_acyltransferase"/>
</dbReference>
<reference evidence="4 5" key="1">
    <citation type="submission" date="2017-10" db="EMBL/GenBank/DDBJ databases">
        <title>Novel microbial diversity and functional potential in the marine mammal oral microbiome.</title>
        <authorList>
            <person name="Dudek N.K."/>
            <person name="Sun C.L."/>
            <person name="Burstein D."/>
            <person name="Kantor R.S."/>
            <person name="Aliaga Goltsman D.S."/>
            <person name="Bik E.M."/>
            <person name="Thomas B.C."/>
            <person name="Banfield J.F."/>
            <person name="Relman D.A."/>
        </authorList>
    </citation>
    <scope>NUCLEOTIDE SEQUENCE [LARGE SCALE GENOMIC DNA]</scope>
    <source>
        <strain evidence="4">DOLJORAL78_61_10</strain>
    </source>
</reference>
<keyword evidence="1" id="KW-0963">Cytoplasm</keyword>
<dbReference type="GO" id="GO:0030163">
    <property type="term" value="P:protein catabolic process"/>
    <property type="evidence" value="ECO:0007669"/>
    <property type="project" value="InterPro"/>
</dbReference>